<keyword evidence="1" id="KW-0255">Endonuclease</keyword>
<reference evidence="1" key="1">
    <citation type="submission" date="2023-07" db="EMBL/GenBank/DDBJ databases">
        <title>Sequencing the genomes of 1000 actinobacteria strains.</title>
        <authorList>
            <person name="Klenk H.-P."/>
        </authorList>
    </citation>
    <scope>NUCLEOTIDE SEQUENCE</scope>
    <source>
        <strain evidence="1">DSM 107476</strain>
    </source>
</reference>
<dbReference type="GO" id="GO:0004519">
    <property type="term" value="F:endonuclease activity"/>
    <property type="evidence" value="ECO:0007669"/>
    <property type="project" value="UniProtKB-KW"/>
</dbReference>
<comment type="caution">
    <text evidence="1">The sequence shown here is derived from an EMBL/GenBank/DDBJ whole genome shotgun (WGS) entry which is preliminary data.</text>
</comment>
<accession>A0ABU1ZXS4</accession>
<dbReference type="Proteomes" id="UP001180840">
    <property type="component" value="Unassembled WGS sequence"/>
</dbReference>
<organism evidence="1 2">
    <name type="scientific">Corynebacterium guangdongense</name>
    <dbReference type="NCBI Taxonomy" id="1783348"/>
    <lineage>
        <taxon>Bacteria</taxon>
        <taxon>Bacillati</taxon>
        <taxon>Actinomycetota</taxon>
        <taxon>Actinomycetes</taxon>
        <taxon>Mycobacteriales</taxon>
        <taxon>Corynebacteriaceae</taxon>
        <taxon>Corynebacterium</taxon>
    </lineage>
</organism>
<dbReference type="RefSeq" id="WP_290197999.1">
    <property type="nucleotide sequence ID" value="NZ_CP047654.1"/>
</dbReference>
<keyword evidence="2" id="KW-1185">Reference proteome</keyword>
<dbReference type="EMBL" id="JAVDXZ010000001">
    <property type="protein sequence ID" value="MDR7329022.1"/>
    <property type="molecule type" value="Genomic_DNA"/>
</dbReference>
<evidence type="ECO:0000313" key="2">
    <source>
        <dbReference type="Proteomes" id="UP001180840"/>
    </source>
</evidence>
<gene>
    <name evidence="1" type="ORF">J2S39_000698</name>
</gene>
<keyword evidence="1" id="KW-0540">Nuclease</keyword>
<sequence>MNFTLDMLLNLRRLTLADTAIRADLLAGKYRRLTPEVVIWEETWRRLPPWEQALARTYAFGVSADRAVLSGKSAARVLGIATVGSDPLVEMTYPNPKSFRARRSWPPHTVFRSSALSEDEVCVVDGIRVTTTFRTLRDVARYHGVVAGVVAIDDLRRKSPGLSIEDLHRSMTVEQRYHGVGAVRQAIDLSGDSADSPLESMARVILVRAGVGRIQTQGQIRPSRGTTTYRVDLLIDGWLIVELDGNVKYDGATFGKRADEVIRAERQREKELQNAGFLVLRATFADLSPREDGGCGLLDMVAAAQRRRTTRPSA</sequence>
<protein>
    <submittedName>
        <fullName evidence="1">Very-short-patch-repair endonuclease</fullName>
    </submittedName>
</protein>
<name>A0ABU1ZXS4_9CORY</name>
<evidence type="ECO:0000313" key="1">
    <source>
        <dbReference type="EMBL" id="MDR7329022.1"/>
    </source>
</evidence>
<proteinExistence type="predicted"/>
<keyword evidence="1" id="KW-0378">Hydrolase</keyword>